<feature type="compositionally biased region" description="Polar residues" evidence="1">
    <location>
        <begin position="21"/>
        <end position="36"/>
    </location>
</feature>
<proteinExistence type="predicted"/>
<accession>A0A915ZKH2</accession>
<protein>
    <recommendedName>
        <fullName evidence="2">FAR1 domain-containing protein</fullName>
    </recommendedName>
</protein>
<dbReference type="AlphaFoldDB" id="A0A915ZKH2"/>
<reference evidence="3" key="1">
    <citation type="submission" date="2020-05" db="EMBL/GenBank/DDBJ databases">
        <authorList>
            <person name="Rincon C."/>
            <person name="Sanders R I."/>
            <person name="Robbins C."/>
            <person name="Chaturvedi A."/>
        </authorList>
    </citation>
    <scope>NUCLEOTIDE SEQUENCE</scope>
    <source>
        <strain evidence="3">CHB12</strain>
    </source>
</reference>
<evidence type="ECO:0000313" key="4">
    <source>
        <dbReference type="Proteomes" id="UP000684084"/>
    </source>
</evidence>
<dbReference type="InterPro" id="IPR004330">
    <property type="entry name" value="FAR1_DNA_bnd_dom"/>
</dbReference>
<evidence type="ECO:0000313" key="3">
    <source>
        <dbReference type="EMBL" id="CAB5378678.1"/>
    </source>
</evidence>
<feature type="region of interest" description="Disordered" evidence="1">
    <location>
        <begin position="1"/>
        <end position="49"/>
    </location>
</feature>
<evidence type="ECO:0000259" key="2">
    <source>
        <dbReference type="Pfam" id="PF03101"/>
    </source>
</evidence>
<comment type="caution">
    <text evidence="3">The sequence shown here is derived from an EMBL/GenBank/DDBJ whole genome shotgun (WGS) entry which is preliminary data.</text>
</comment>
<dbReference type="EMBL" id="CAGKOT010000039">
    <property type="protein sequence ID" value="CAB5378678.1"/>
    <property type="molecule type" value="Genomic_DNA"/>
</dbReference>
<evidence type="ECO:0000256" key="1">
    <source>
        <dbReference type="SAM" id="MobiDB-lite"/>
    </source>
</evidence>
<organism evidence="3 4">
    <name type="scientific">Rhizophagus irregularis</name>
    <dbReference type="NCBI Taxonomy" id="588596"/>
    <lineage>
        <taxon>Eukaryota</taxon>
        <taxon>Fungi</taxon>
        <taxon>Fungi incertae sedis</taxon>
        <taxon>Mucoromycota</taxon>
        <taxon>Glomeromycotina</taxon>
        <taxon>Glomeromycetes</taxon>
        <taxon>Glomerales</taxon>
        <taxon>Glomeraceae</taxon>
        <taxon>Rhizophagus</taxon>
    </lineage>
</organism>
<feature type="domain" description="FAR1" evidence="2">
    <location>
        <begin position="72"/>
        <end position="156"/>
    </location>
</feature>
<sequence>MMDNTEQENVRCESCDEQYDASPSTRTNIYKTNPQSIIDDESDGPDELSNPLELTSGLTFSNWEDFRNWIRMFGLKEGFNYKIKTSETIQGVMRSATYECTKSGSHISQAMSDPTKQCNTHFQRTLCHWKLNVAYPKTSSIVKINSFNNVHNHPLISMI</sequence>
<dbReference type="Proteomes" id="UP000684084">
    <property type="component" value="Unassembled WGS sequence"/>
</dbReference>
<dbReference type="PANTHER" id="PTHR47718">
    <property type="entry name" value="OS01G0519700 PROTEIN"/>
    <property type="match status" value="1"/>
</dbReference>
<dbReference type="OrthoDB" id="2382660at2759"/>
<dbReference type="Pfam" id="PF03101">
    <property type="entry name" value="FAR1"/>
    <property type="match status" value="1"/>
</dbReference>
<dbReference type="VEuPathDB" id="FungiDB:RhiirFUN_017942"/>
<name>A0A915ZKH2_9GLOM</name>
<gene>
    <name evidence="3" type="ORF">CHRIB12_LOCUS16303</name>
</gene>